<dbReference type="CDD" id="cd00570">
    <property type="entry name" value="GST_N_family"/>
    <property type="match status" value="1"/>
</dbReference>
<name>A0A552UFU9_9SPHN</name>
<dbReference type="PROSITE" id="PS50405">
    <property type="entry name" value="GST_CTER"/>
    <property type="match status" value="1"/>
</dbReference>
<dbReference type="InterPro" id="IPR004045">
    <property type="entry name" value="Glutathione_S-Trfase_N"/>
</dbReference>
<organism evidence="3 4">
    <name type="scientific">Glacieibacterium frigidum</name>
    <dbReference type="NCBI Taxonomy" id="2593303"/>
    <lineage>
        <taxon>Bacteria</taxon>
        <taxon>Pseudomonadati</taxon>
        <taxon>Pseudomonadota</taxon>
        <taxon>Alphaproteobacteria</taxon>
        <taxon>Sphingomonadales</taxon>
        <taxon>Sphingosinicellaceae</taxon>
        <taxon>Glacieibacterium</taxon>
    </lineage>
</organism>
<keyword evidence="4" id="KW-1185">Reference proteome</keyword>
<accession>A0A552UFU9</accession>
<dbReference type="SUPFAM" id="SSF52833">
    <property type="entry name" value="Thioredoxin-like"/>
    <property type="match status" value="1"/>
</dbReference>
<dbReference type="PANTHER" id="PTHR44051">
    <property type="entry name" value="GLUTATHIONE S-TRANSFERASE-RELATED"/>
    <property type="match status" value="1"/>
</dbReference>
<dbReference type="EMBL" id="VJWA01000001">
    <property type="protein sequence ID" value="TRW17084.1"/>
    <property type="molecule type" value="Genomic_DNA"/>
</dbReference>
<dbReference type="OrthoDB" id="9794721at2"/>
<dbReference type="PROSITE" id="PS50404">
    <property type="entry name" value="GST_NTER"/>
    <property type="match status" value="1"/>
</dbReference>
<sequence length="221" mass="25039">MWILHQYPLCPFSRKIRFQCAEKGVAVECVREHPWERRDAFLLLNPAGQTPVFVQGAVTLSDSTAIAEYLEETVERTPLYGAGAEARAETRRMCAWVDQKFYSEVVVPLLAERMFKRLVTRGQPDAATIRGAQRAAEGHLDYLDYLLEHRRWLSGPAFGLADVAAAAQVSVADYLGGIDWDGHEETRTWYSAIKSRPTFRPLLAERMEGLPPPAHYDKLDF</sequence>
<dbReference type="GO" id="GO:0016740">
    <property type="term" value="F:transferase activity"/>
    <property type="evidence" value="ECO:0007669"/>
    <property type="project" value="UniProtKB-KW"/>
</dbReference>
<feature type="domain" description="GST N-terminal" evidence="1">
    <location>
        <begin position="1"/>
        <end position="78"/>
    </location>
</feature>
<dbReference type="Pfam" id="PF13417">
    <property type="entry name" value="GST_N_3"/>
    <property type="match status" value="1"/>
</dbReference>
<dbReference type="CDD" id="cd00299">
    <property type="entry name" value="GST_C_family"/>
    <property type="match status" value="1"/>
</dbReference>
<dbReference type="Gene3D" id="3.40.30.10">
    <property type="entry name" value="Glutaredoxin"/>
    <property type="match status" value="1"/>
</dbReference>
<feature type="domain" description="GST C-terminal" evidence="2">
    <location>
        <begin position="83"/>
        <end position="213"/>
    </location>
</feature>
<comment type="caution">
    <text evidence="3">The sequence shown here is derived from an EMBL/GenBank/DDBJ whole genome shotgun (WGS) entry which is preliminary data.</text>
</comment>
<dbReference type="Gene3D" id="1.20.1050.10">
    <property type="match status" value="1"/>
</dbReference>
<dbReference type="Proteomes" id="UP000317894">
    <property type="component" value="Unassembled WGS sequence"/>
</dbReference>
<proteinExistence type="predicted"/>
<dbReference type="SUPFAM" id="SSF47616">
    <property type="entry name" value="GST C-terminal domain-like"/>
    <property type="match status" value="1"/>
</dbReference>
<protein>
    <submittedName>
        <fullName evidence="3">Glutathione S-transferase family protein</fullName>
    </submittedName>
</protein>
<evidence type="ECO:0000259" key="2">
    <source>
        <dbReference type="PROSITE" id="PS50405"/>
    </source>
</evidence>
<dbReference type="InterPro" id="IPR036249">
    <property type="entry name" value="Thioredoxin-like_sf"/>
</dbReference>
<keyword evidence="3" id="KW-0808">Transferase</keyword>
<dbReference type="InterPro" id="IPR040079">
    <property type="entry name" value="Glutathione_S-Trfase"/>
</dbReference>
<evidence type="ECO:0000313" key="3">
    <source>
        <dbReference type="EMBL" id="TRW17084.1"/>
    </source>
</evidence>
<dbReference type="SFLD" id="SFLDS00019">
    <property type="entry name" value="Glutathione_Transferase_(cytos"/>
    <property type="match status" value="1"/>
</dbReference>
<reference evidence="3 4" key="1">
    <citation type="submission" date="2019-07" db="EMBL/GenBank/DDBJ databases">
        <title>Novel species isolated from glacier.</title>
        <authorList>
            <person name="Liu Q."/>
            <person name="Xin Y.-H."/>
        </authorList>
    </citation>
    <scope>NUCLEOTIDE SEQUENCE [LARGE SCALE GENOMIC DNA]</scope>
    <source>
        <strain evidence="3 4">LB1R16</strain>
    </source>
</reference>
<dbReference type="AlphaFoldDB" id="A0A552UFU9"/>
<dbReference type="SFLD" id="SFLDG00358">
    <property type="entry name" value="Main_(cytGST)"/>
    <property type="match status" value="1"/>
</dbReference>
<dbReference type="InterPro" id="IPR036282">
    <property type="entry name" value="Glutathione-S-Trfase_C_sf"/>
</dbReference>
<dbReference type="PANTHER" id="PTHR44051:SF8">
    <property type="entry name" value="GLUTATHIONE S-TRANSFERASE GSTA"/>
    <property type="match status" value="1"/>
</dbReference>
<evidence type="ECO:0000259" key="1">
    <source>
        <dbReference type="PROSITE" id="PS50404"/>
    </source>
</evidence>
<gene>
    <name evidence="3" type="ORF">FMM06_02445</name>
</gene>
<dbReference type="RefSeq" id="WP_143554629.1">
    <property type="nucleotide sequence ID" value="NZ_VJWA01000001.1"/>
</dbReference>
<dbReference type="InterPro" id="IPR010987">
    <property type="entry name" value="Glutathione-S-Trfase_C-like"/>
</dbReference>
<evidence type="ECO:0000313" key="4">
    <source>
        <dbReference type="Proteomes" id="UP000317894"/>
    </source>
</evidence>